<keyword evidence="7 12" id="KW-0865">Zymogen</keyword>
<comment type="catalytic activity">
    <reaction evidence="12">
        <text>a 1,2-diacyl-sn-glycero-3-phospho-L-serine + H(+) = a 1,2-diacyl-sn-glycero-3-phosphoethanolamine + CO2</text>
        <dbReference type="Rhea" id="RHEA:20828"/>
        <dbReference type="ChEBI" id="CHEBI:15378"/>
        <dbReference type="ChEBI" id="CHEBI:16526"/>
        <dbReference type="ChEBI" id="CHEBI:57262"/>
        <dbReference type="ChEBI" id="CHEBI:64612"/>
        <dbReference type="EC" id="4.1.1.65"/>
    </reaction>
</comment>
<keyword evidence="11 12" id="KW-0670">Pyruvate</keyword>
<keyword evidence="5 12" id="KW-0443">Lipid metabolism</keyword>
<dbReference type="Pfam" id="PF02666">
    <property type="entry name" value="PS_Dcarbxylase"/>
    <property type="match status" value="1"/>
</dbReference>
<comment type="similarity">
    <text evidence="12">Belongs to the phosphatidylserine decarboxylase family. PSD-B subfamily. Prokaryotic type I sub-subfamily.</text>
</comment>
<evidence type="ECO:0000256" key="2">
    <source>
        <dbReference type="ARBA" id="ARBA00022475"/>
    </source>
</evidence>
<keyword evidence="3 12" id="KW-0444">Lipid biosynthesis</keyword>
<sequence length="259" mass="29766">MNKKKLLKYFINLTGNRYSSTALRKFSQSGLSKPLIRPFARTYRINIDEMKLPLNAFGSLHDFFTRELKPDLRPINQSPNILISPVDAVVESMGIVRQNNRFSVKDQQYTLEQIFGSTERAKTYESGYYFILYLSPRDYHRFHYPIDGKVGVRYALGEKSYPVNQMGLQYGDTPFATNYRIISELETAYGKVAMIKVGALNVNSIQLSHSDEHFSKGEELGYFSFGSTVILFIEKNNNFSPLVQEKEKLQLGKPLAVWE</sequence>
<dbReference type="EC" id="4.1.1.65" evidence="12"/>
<dbReference type="PANTHER" id="PTHR10067:SF6">
    <property type="entry name" value="PHOSPHATIDYLSERINE DECARBOXYLASE PROENZYME, MITOCHONDRIAL"/>
    <property type="match status" value="1"/>
</dbReference>
<keyword evidence="2 12" id="KW-1003">Cell membrane</keyword>
<keyword evidence="10 12" id="KW-1208">Phospholipid metabolism</keyword>
<comment type="subunit">
    <text evidence="12">Heterodimer of a large membrane-associated beta subunit and a small pyruvoyl-containing alpha subunit.</text>
</comment>
<evidence type="ECO:0000256" key="4">
    <source>
        <dbReference type="ARBA" id="ARBA00022793"/>
    </source>
</evidence>
<dbReference type="InterPro" id="IPR033178">
    <property type="entry name" value="PSD_type1_pro"/>
</dbReference>
<dbReference type="GO" id="GO:0005886">
    <property type="term" value="C:plasma membrane"/>
    <property type="evidence" value="ECO:0007669"/>
    <property type="project" value="UniProtKB-SubCell"/>
</dbReference>
<comment type="PTM">
    <text evidence="12">Is synthesized initially as an inactive proenzyme. Formation of the active enzyme involves a self-maturation process in which the active site pyruvoyl group is generated from an internal serine residue via an autocatalytic post-translational modification. Two non-identical subunits are generated from the proenzyme in this reaction, and the pyruvate is formed at the N-terminus of the alpha chain, which is derived from the carboxyl end of the proenzyme. The autoendoproteolytic cleavage occurs by a canonical serine protease mechanism, in which the side chain hydroxyl group of the serine supplies its oxygen atom to form the C-terminus of the beta chain, while the remainder of the serine residue undergoes an oxidative deamination to produce ammonia and the pyruvoyl prosthetic group on the alpha chain. During this reaction, the Ser that is part of the protease active site of the proenzyme becomes the pyruvoyl prosthetic group, which constitutes an essential element of the active site of the mature decarboxylase.</text>
</comment>
<feature type="active site" description="Schiff-base intermediate with substrate; via pyruvic acid; for decarboxylase activity" evidence="12">
    <location>
        <position position="227"/>
    </location>
</feature>
<evidence type="ECO:0000256" key="1">
    <source>
        <dbReference type="ARBA" id="ARBA00005189"/>
    </source>
</evidence>
<keyword evidence="6 12" id="KW-0472">Membrane</keyword>
<organism evidence="13">
    <name type="scientific">Ornithinibacillus sp. 4-3</name>
    <dbReference type="NCBI Taxonomy" id="3231488"/>
    <lineage>
        <taxon>Bacteria</taxon>
        <taxon>Bacillati</taxon>
        <taxon>Bacillota</taxon>
        <taxon>Bacilli</taxon>
        <taxon>Bacillales</taxon>
        <taxon>Bacillaceae</taxon>
        <taxon>Ornithinibacillus</taxon>
    </lineage>
</organism>
<dbReference type="AlphaFoldDB" id="A0AB39HQW8"/>
<evidence type="ECO:0000256" key="8">
    <source>
        <dbReference type="ARBA" id="ARBA00023209"/>
    </source>
</evidence>
<feature type="active site" description="Charge relay system; for autoendoproteolytic cleavage activity" evidence="12">
    <location>
        <position position="87"/>
    </location>
</feature>
<comment type="function">
    <text evidence="12">Catalyzes the formation of phosphatidylethanolamine (PtdEtn) from phosphatidylserine (PtdSer).</text>
</comment>
<evidence type="ECO:0000313" key="13">
    <source>
        <dbReference type="EMBL" id="XDK32621.1"/>
    </source>
</evidence>
<feature type="chain" id="PRO_5044032239" description="Phosphatidylserine decarboxylase beta chain" evidence="12">
    <location>
        <begin position="1"/>
        <end position="226"/>
    </location>
</feature>
<evidence type="ECO:0000256" key="11">
    <source>
        <dbReference type="ARBA" id="ARBA00023317"/>
    </source>
</evidence>
<reference evidence="13" key="1">
    <citation type="submission" date="2024-07" db="EMBL/GenBank/DDBJ databases">
        <title>Halotolerant mesophilic bacterium Ornithinibacillus sp. 4-3, sp. nov., isolated from soil.</title>
        <authorList>
            <person name="Sidarenka A.V."/>
            <person name="Guliayeva D.E."/>
            <person name="Leanovich S.I."/>
            <person name="Hileuskaya K.S."/>
            <person name="Akhremchuk A.E."/>
            <person name="Sikolenko M.A."/>
            <person name="Valentovich L.N."/>
        </authorList>
    </citation>
    <scope>NUCLEOTIDE SEQUENCE</scope>
    <source>
        <strain evidence="13">4-3</strain>
    </source>
</reference>
<comment type="pathway">
    <text evidence="1">Lipid metabolism.</text>
</comment>
<dbReference type="EMBL" id="CP162599">
    <property type="protein sequence ID" value="XDK32621.1"/>
    <property type="molecule type" value="Genomic_DNA"/>
</dbReference>
<dbReference type="GO" id="GO:0004609">
    <property type="term" value="F:phosphatidylserine decarboxylase activity"/>
    <property type="evidence" value="ECO:0007669"/>
    <property type="project" value="UniProtKB-UniRule"/>
</dbReference>
<evidence type="ECO:0000256" key="9">
    <source>
        <dbReference type="ARBA" id="ARBA00023239"/>
    </source>
</evidence>
<evidence type="ECO:0000256" key="7">
    <source>
        <dbReference type="ARBA" id="ARBA00023145"/>
    </source>
</evidence>
<dbReference type="NCBIfam" id="TIGR00163">
    <property type="entry name" value="PS_decarb"/>
    <property type="match status" value="1"/>
</dbReference>
<comment type="pathway">
    <text evidence="12">Phospholipid metabolism; phosphatidylethanolamine biosynthesis; phosphatidylethanolamine from CDP-diacylglycerol: step 2/2.</text>
</comment>
<keyword evidence="8 12" id="KW-0594">Phospholipid biosynthesis</keyword>
<keyword evidence="4 12" id="KW-0210">Decarboxylase</keyword>
<proteinExistence type="inferred from homology"/>
<dbReference type="NCBIfam" id="NF002853">
    <property type="entry name" value="PRK03140.1"/>
    <property type="match status" value="1"/>
</dbReference>
<dbReference type="InterPro" id="IPR003817">
    <property type="entry name" value="PS_Dcarbxylase"/>
</dbReference>
<gene>
    <name evidence="12" type="primary">psd</name>
    <name evidence="13" type="ORF">AB4Y30_16685</name>
</gene>
<evidence type="ECO:0000256" key="5">
    <source>
        <dbReference type="ARBA" id="ARBA00023098"/>
    </source>
</evidence>
<protein>
    <recommendedName>
        <fullName evidence="12">Phosphatidylserine decarboxylase proenzyme</fullName>
        <ecNumber evidence="12">4.1.1.65</ecNumber>
    </recommendedName>
    <component>
        <recommendedName>
            <fullName evidence="12">Phosphatidylserine decarboxylase alpha chain</fullName>
        </recommendedName>
    </component>
    <component>
        <recommendedName>
            <fullName evidence="12">Phosphatidylserine decarboxylase beta chain</fullName>
        </recommendedName>
    </component>
</protein>
<dbReference type="PANTHER" id="PTHR10067">
    <property type="entry name" value="PHOSPHATIDYLSERINE DECARBOXYLASE"/>
    <property type="match status" value="1"/>
</dbReference>
<dbReference type="HAMAP" id="MF_00662">
    <property type="entry name" value="PS_decarb_PSD_B_type1"/>
    <property type="match status" value="1"/>
</dbReference>
<feature type="active site" description="Charge relay system; for autoendoproteolytic cleavage activity" evidence="12">
    <location>
        <position position="227"/>
    </location>
</feature>
<dbReference type="GO" id="GO:0006646">
    <property type="term" value="P:phosphatidylethanolamine biosynthetic process"/>
    <property type="evidence" value="ECO:0007669"/>
    <property type="project" value="UniProtKB-UniRule"/>
</dbReference>
<name>A0AB39HQW8_9BACI</name>
<feature type="chain" id="PRO_5044032240" description="Phosphatidylserine decarboxylase alpha chain" evidence="12">
    <location>
        <begin position="227"/>
        <end position="259"/>
    </location>
</feature>
<dbReference type="RefSeq" id="WP_368653309.1">
    <property type="nucleotide sequence ID" value="NZ_CP162599.1"/>
</dbReference>
<evidence type="ECO:0000256" key="3">
    <source>
        <dbReference type="ARBA" id="ARBA00022516"/>
    </source>
</evidence>
<evidence type="ECO:0000256" key="12">
    <source>
        <dbReference type="HAMAP-Rule" id="MF_00662"/>
    </source>
</evidence>
<accession>A0AB39HQW8</accession>
<evidence type="ECO:0000256" key="6">
    <source>
        <dbReference type="ARBA" id="ARBA00023136"/>
    </source>
</evidence>
<keyword evidence="9 12" id="KW-0456">Lyase</keyword>
<feature type="site" description="Cleavage (non-hydrolytic); by autocatalysis" evidence="12">
    <location>
        <begin position="226"/>
        <end position="227"/>
    </location>
</feature>
<comment type="subcellular location">
    <subcellularLocation>
        <location evidence="12">Cell membrane</location>
        <topology evidence="12">Peripheral membrane protein</topology>
    </subcellularLocation>
</comment>
<evidence type="ECO:0000256" key="10">
    <source>
        <dbReference type="ARBA" id="ARBA00023264"/>
    </source>
</evidence>
<dbReference type="InterPro" id="IPR033177">
    <property type="entry name" value="PSD-B"/>
</dbReference>
<comment type="cofactor">
    <cofactor evidence="12">
        <name>pyruvate</name>
        <dbReference type="ChEBI" id="CHEBI:15361"/>
    </cofactor>
    <text evidence="12">Binds 1 pyruvoyl group covalently per subunit.</text>
</comment>
<feature type="active site" description="Charge relay system; for autoendoproteolytic cleavage activity" evidence="12">
    <location>
        <position position="143"/>
    </location>
</feature>
<feature type="modified residue" description="Pyruvic acid (Ser); by autocatalysis" evidence="12">
    <location>
        <position position="227"/>
    </location>
</feature>